<reference evidence="5 6" key="1">
    <citation type="submission" date="2020-08" db="EMBL/GenBank/DDBJ databases">
        <title>Genomic Encyclopedia of Type Strains, Phase III (KMG-III): the genomes of soil and plant-associated and newly described type strains.</title>
        <authorList>
            <person name="Whitman W."/>
        </authorList>
    </citation>
    <scope>NUCLEOTIDE SEQUENCE [LARGE SCALE GENOMIC DNA]</scope>
    <source>
        <strain evidence="5 6">CECT 5831</strain>
    </source>
</reference>
<dbReference type="InterPro" id="IPR037923">
    <property type="entry name" value="HTH-like"/>
</dbReference>
<gene>
    <name evidence="5" type="ORF">FHS19_003798</name>
</gene>
<keyword evidence="2 5" id="KW-0238">DNA-binding</keyword>
<dbReference type="InterPro" id="IPR003313">
    <property type="entry name" value="AraC-bd"/>
</dbReference>
<dbReference type="EMBL" id="JACHXJ010000003">
    <property type="protein sequence ID" value="MBB3129123.1"/>
    <property type="molecule type" value="Genomic_DNA"/>
</dbReference>
<proteinExistence type="predicted"/>
<dbReference type="Pfam" id="PF12833">
    <property type="entry name" value="HTH_18"/>
    <property type="match status" value="1"/>
</dbReference>
<dbReference type="PROSITE" id="PS01124">
    <property type="entry name" value="HTH_ARAC_FAMILY_2"/>
    <property type="match status" value="1"/>
</dbReference>
<organism evidence="5 6">
    <name type="scientific">Paenibacillus rhizosphaerae</name>
    <dbReference type="NCBI Taxonomy" id="297318"/>
    <lineage>
        <taxon>Bacteria</taxon>
        <taxon>Bacillati</taxon>
        <taxon>Bacillota</taxon>
        <taxon>Bacilli</taxon>
        <taxon>Bacillales</taxon>
        <taxon>Paenibacillaceae</taxon>
        <taxon>Paenibacillus</taxon>
    </lineage>
</organism>
<dbReference type="InterPro" id="IPR018060">
    <property type="entry name" value="HTH_AraC"/>
</dbReference>
<dbReference type="GO" id="GO:0003700">
    <property type="term" value="F:DNA-binding transcription factor activity"/>
    <property type="evidence" value="ECO:0007669"/>
    <property type="project" value="InterPro"/>
</dbReference>
<dbReference type="PANTHER" id="PTHR43280">
    <property type="entry name" value="ARAC-FAMILY TRANSCRIPTIONAL REGULATOR"/>
    <property type="match status" value="1"/>
</dbReference>
<dbReference type="Gene3D" id="1.10.10.60">
    <property type="entry name" value="Homeodomain-like"/>
    <property type="match status" value="2"/>
</dbReference>
<dbReference type="SUPFAM" id="SSF51215">
    <property type="entry name" value="Regulatory protein AraC"/>
    <property type="match status" value="1"/>
</dbReference>
<dbReference type="InterPro" id="IPR009057">
    <property type="entry name" value="Homeodomain-like_sf"/>
</dbReference>
<keyword evidence="1" id="KW-0805">Transcription regulation</keyword>
<name>A0A839TRH0_9BACL</name>
<dbReference type="SMART" id="SM00342">
    <property type="entry name" value="HTH_ARAC"/>
    <property type="match status" value="1"/>
</dbReference>
<feature type="domain" description="HTH araC/xylS-type" evidence="4">
    <location>
        <begin position="189"/>
        <end position="287"/>
    </location>
</feature>
<evidence type="ECO:0000256" key="3">
    <source>
        <dbReference type="ARBA" id="ARBA00023163"/>
    </source>
</evidence>
<keyword evidence="3" id="KW-0804">Transcription</keyword>
<dbReference type="PANTHER" id="PTHR43280:SF2">
    <property type="entry name" value="HTH-TYPE TRANSCRIPTIONAL REGULATOR EXSA"/>
    <property type="match status" value="1"/>
</dbReference>
<evidence type="ECO:0000256" key="1">
    <source>
        <dbReference type="ARBA" id="ARBA00023015"/>
    </source>
</evidence>
<dbReference type="GO" id="GO:0043565">
    <property type="term" value="F:sequence-specific DNA binding"/>
    <property type="evidence" value="ECO:0007669"/>
    <property type="project" value="InterPro"/>
</dbReference>
<dbReference type="Proteomes" id="UP000517523">
    <property type="component" value="Unassembled WGS sequence"/>
</dbReference>
<evidence type="ECO:0000313" key="5">
    <source>
        <dbReference type="EMBL" id="MBB3129123.1"/>
    </source>
</evidence>
<dbReference type="AlphaFoldDB" id="A0A839TRH0"/>
<dbReference type="SUPFAM" id="SSF46689">
    <property type="entry name" value="Homeodomain-like"/>
    <property type="match status" value="2"/>
</dbReference>
<dbReference type="InterPro" id="IPR014710">
    <property type="entry name" value="RmlC-like_jellyroll"/>
</dbReference>
<protein>
    <submittedName>
        <fullName evidence="5">AraC-like DNA-binding protein</fullName>
    </submittedName>
</protein>
<dbReference type="Gene3D" id="2.60.120.10">
    <property type="entry name" value="Jelly Rolls"/>
    <property type="match status" value="1"/>
</dbReference>
<accession>A0A839TRH0</accession>
<comment type="caution">
    <text evidence="5">The sequence shown here is derived from an EMBL/GenBank/DDBJ whole genome shotgun (WGS) entry which is preliminary data.</text>
</comment>
<dbReference type="RefSeq" id="WP_183583348.1">
    <property type="nucleotide sequence ID" value="NZ_JACHXJ010000003.1"/>
</dbReference>
<evidence type="ECO:0000313" key="6">
    <source>
        <dbReference type="Proteomes" id="UP000517523"/>
    </source>
</evidence>
<evidence type="ECO:0000256" key="2">
    <source>
        <dbReference type="ARBA" id="ARBA00023125"/>
    </source>
</evidence>
<sequence length="294" mass="34693">MSFVAGNYSEVPLHFAYKRKSVNYEHRETFHSHLGVEILLIHQGKGTMIVNNIRYDIKPGMLCIFQPYQLHHLKLEYDDGQCFERSLVTFEPTMFESYFEKWPSLHSFYKFMYLGELPFPCMYDTGDELRILDAVFKSLDDQLPMLSEAERYEEFSLFLVMLYRSIKHAWDQRTEAGQPTALRKNHQVEHILTWIEANYALPFRLDDMAKSLHLSPYHVSHLFKETTGISISEYIMARRVHQSVLLLTTTKKPISLIAEEIGLANSSYYCKLFKQRMGITPHQYRKKWARNLKS</sequence>
<evidence type="ECO:0000259" key="4">
    <source>
        <dbReference type="PROSITE" id="PS01124"/>
    </source>
</evidence>
<dbReference type="Pfam" id="PF02311">
    <property type="entry name" value="AraC_binding"/>
    <property type="match status" value="1"/>
</dbReference>